<feature type="compositionally biased region" description="Low complexity" evidence="1">
    <location>
        <begin position="250"/>
        <end position="264"/>
    </location>
</feature>
<feature type="compositionally biased region" description="Pro residues" evidence="1">
    <location>
        <begin position="59"/>
        <end position="72"/>
    </location>
</feature>
<keyword evidence="3" id="KW-1185">Reference proteome</keyword>
<dbReference type="EMBL" id="CP119903">
    <property type="protein sequence ID" value="WFD23496.1"/>
    <property type="molecule type" value="Genomic_DNA"/>
</dbReference>
<dbReference type="GO" id="GO:0031297">
    <property type="term" value="P:replication fork processing"/>
    <property type="evidence" value="ECO:0007669"/>
    <property type="project" value="InterPro"/>
</dbReference>
<reference evidence="2" key="1">
    <citation type="submission" date="2023-03" db="EMBL/GenBank/DDBJ databases">
        <title>Mating type loci evolution in Malassezia.</title>
        <authorList>
            <person name="Coelho M.A."/>
        </authorList>
    </citation>
    <scope>NUCLEOTIDE SEQUENCE</scope>
    <source>
        <strain evidence="2">CBS 12830</strain>
    </source>
</reference>
<dbReference type="GO" id="GO:0005634">
    <property type="term" value="C:nucleus"/>
    <property type="evidence" value="ECO:0007669"/>
    <property type="project" value="InterPro"/>
</dbReference>
<sequence length="1353" mass="148403">MPARGSGPLVGTSDTEEAVGWGSDSGTGDLVDTSRCARHYTLFGTEPRRGARAKNALAPVPPATAAPAPAPAPRHRLRTRNIAQIHPYTIEALRYRRELYANNWEDAVVSQREYRRRPLYEEDEAHSRKTASPSLSPPRQRTRAARSPSLVDASIPPARASHSPRASEALSSPTSSDSTDYERRFRVLKRMMPAHMARACIDDLRAMRHDVASESDDDVPVRPRIEPPSALQPGESRRRIRPTAEGARAPLLSDVSDSSESSSDTPPPRSPRLRNADVRWWAVRRRAPSPTHEGDVIDRMLSRATETRTRRSTGSSRSAAPTKANAWSSRRSTARTTLSSWITGRREASPTAPPAGKAAPATGTYVVEGAGHIHTVPTHRRDLGAVRLPYVPPTHPALDGRREARAAAPVATPTQPRRVARGSGPVRAARGPTLGTGSALGPAQPVTGLETRAKAPAPAQVPAALAPAAAAPPLALPAAWHAAPAEWRDDLHELLRWDGLLHIEVDLGLAPPPLGVRFDAETDLGRGRLHALLHGTMPPGPVTCHIQGQTLHDHMSMDEVRAILAALGDTLHDPRVMRPLLHFLGTWLSMQATRYGHEGVALEGAFEVHAACEMLCAWAQTQLHQALPAEPTLLLLWFRVEVQWRVCELGQGTSVSLLDMAQPLMLRLLAGGLARTLAPIHAADRTPITDLSAELWVHLIHVLHRLDDEAFWDVLAAASDDYFALTPCSALLRCERAWLIVFGVCTLSFFSAAAGVAGPTPHVRAHWTSIQALLARLRLRYDAPVESAAPRQLLQKRDAYIHILLHRCFLLCTRWQWPLLHSDSLLRHLFDVFDAHGLADLPSEQDHDFAPFLRHFDVARLLDAPPQGTAYQLFLQLLGRASAELQSVPDSRQRLARLFSRMTPVRVMPFTQAAPPVSHERAKLFNHYSIVMLFLYFEPTSALLRLRQIRSFLVFATADRASQIACIRAMVYAGTLFRHHGLDIQPVVAWLVDVLQALEQAVAAPHPSDGLAARHAAQLQRELTRMMAVLVRSVQHLIEHAGCPGPTLYPPLALLHPAWTYDLLLQAPALEVAVEVLHVLRAFFAQRDAALQPVQAARAPVLDEVDDEFDDAVWTDPSLDALLGEAPATSPDATLAELLHTHVSPTLFQLLDAWTSAPRAHARTPLEALVAQAEAQARVDLLIDTWATCARVLVYHNRRDWHGYLTLGNESWKRLRAPVSKRHVAVRMATYLATWDASALAACATECVVIWFHGLAAYHVGELPVLTAALAPLDALVPGDTPHEPAAFAAARPALLAQVVHTMQKESTTQPMRVGLCIQCLSALLSSIRAYAAHTPEPSYLDLCRQLLDITVR</sequence>
<dbReference type="PANTHER" id="PTHR28122:SF1">
    <property type="entry name" value="E3 UBIQUITIN-PROTEIN LIGASE SUBSTRATE RECEPTOR MMS22"/>
    <property type="match status" value="1"/>
</dbReference>
<organism evidence="2 3">
    <name type="scientific">Malassezia equina</name>
    <dbReference type="NCBI Taxonomy" id="1381935"/>
    <lineage>
        <taxon>Eukaryota</taxon>
        <taxon>Fungi</taxon>
        <taxon>Dikarya</taxon>
        <taxon>Basidiomycota</taxon>
        <taxon>Ustilaginomycotina</taxon>
        <taxon>Malasseziomycetes</taxon>
        <taxon>Malasseziales</taxon>
        <taxon>Malasseziaceae</taxon>
        <taxon>Malassezia</taxon>
    </lineage>
</organism>
<feature type="compositionally biased region" description="Basic and acidic residues" evidence="1">
    <location>
        <begin position="292"/>
        <end position="309"/>
    </location>
</feature>
<dbReference type="Proteomes" id="UP001214415">
    <property type="component" value="Chromosome 4"/>
</dbReference>
<gene>
    <name evidence="2" type="ORF">MEQU1_002187</name>
</gene>
<dbReference type="GO" id="GO:0035361">
    <property type="term" value="C:Cul8-RING ubiquitin ligase complex"/>
    <property type="evidence" value="ECO:0007669"/>
    <property type="project" value="TreeGrafter"/>
</dbReference>
<feature type="compositionally biased region" description="Polar residues" evidence="1">
    <location>
        <begin position="130"/>
        <end position="139"/>
    </location>
</feature>
<proteinExistence type="predicted"/>
<protein>
    <submittedName>
        <fullName evidence="2">Uncharacterized protein</fullName>
    </submittedName>
</protein>
<feature type="region of interest" description="Disordered" evidence="1">
    <location>
        <begin position="211"/>
        <end position="273"/>
    </location>
</feature>
<dbReference type="Pfam" id="PF09462">
    <property type="entry name" value="Mus7"/>
    <property type="match status" value="1"/>
</dbReference>
<dbReference type="PANTHER" id="PTHR28122">
    <property type="entry name" value="E3 UBIQUITIN-PROTEIN LIGASE SUBSTRATE RECEPTOR MMS22"/>
    <property type="match status" value="1"/>
</dbReference>
<accession>A0AAF0IZ26</accession>
<evidence type="ECO:0000256" key="1">
    <source>
        <dbReference type="SAM" id="MobiDB-lite"/>
    </source>
</evidence>
<feature type="compositionally biased region" description="Low complexity" evidence="1">
    <location>
        <begin position="312"/>
        <end position="338"/>
    </location>
</feature>
<feature type="region of interest" description="Disordered" evidence="1">
    <location>
        <begin position="120"/>
        <end position="181"/>
    </location>
</feature>
<feature type="compositionally biased region" description="Polar residues" evidence="1">
    <location>
        <begin position="169"/>
        <end position="178"/>
    </location>
</feature>
<feature type="region of interest" description="Disordered" evidence="1">
    <location>
        <begin position="47"/>
        <end position="76"/>
    </location>
</feature>
<feature type="region of interest" description="Disordered" evidence="1">
    <location>
        <begin position="288"/>
        <end position="338"/>
    </location>
</feature>
<dbReference type="InterPro" id="IPR019021">
    <property type="entry name" value="Mms22"/>
</dbReference>
<evidence type="ECO:0000313" key="3">
    <source>
        <dbReference type="Proteomes" id="UP001214415"/>
    </source>
</evidence>
<name>A0AAF0IZ26_9BASI</name>
<evidence type="ECO:0000313" key="2">
    <source>
        <dbReference type="EMBL" id="WFD23496.1"/>
    </source>
</evidence>
<feature type="region of interest" description="Disordered" evidence="1">
    <location>
        <begin position="406"/>
        <end position="443"/>
    </location>
</feature>
<dbReference type="GO" id="GO:0000724">
    <property type="term" value="P:double-strand break repair via homologous recombination"/>
    <property type="evidence" value="ECO:0007669"/>
    <property type="project" value="TreeGrafter"/>
</dbReference>
<feature type="region of interest" description="Disordered" evidence="1">
    <location>
        <begin position="1"/>
        <end position="30"/>
    </location>
</feature>